<dbReference type="InterPro" id="IPR041470">
    <property type="entry name" value="GCP_N"/>
</dbReference>
<feature type="domain" description="Gamma tubulin complex component protein N-terminal" evidence="7">
    <location>
        <begin position="326"/>
        <end position="586"/>
    </location>
</feature>
<dbReference type="PANTHER" id="PTHR19302">
    <property type="entry name" value="GAMMA TUBULIN COMPLEX PROTEIN"/>
    <property type="match status" value="1"/>
</dbReference>
<evidence type="ECO:0000259" key="7">
    <source>
        <dbReference type="Pfam" id="PF17681"/>
    </source>
</evidence>
<dbReference type="InterPro" id="IPR007259">
    <property type="entry name" value="GCP"/>
</dbReference>
<dbReference type="Gene3D" id="1.20.120.1900">
    <property type="entry name" value="Gamma-tubulin complex, C-terminal domain"/>
    <property type="match status" value="1"/>
</dbReference>
<dbReference type="GO" id="GO:0051225">
    <property type="term" value="P:spindle assembly"/>
    <property type="evidence" value="ECO:0007669"/>
    <property type="project" value="TreeGrafter"/>
</dbReference>
<evidence type="ECO:0000256" key="1">
    <source>
        <dbReference type="ARBA" id="ARBA00004245"/>
    </source>
</evidence>
<keyword evidence="3" id="KW-0963">Cytoplasm</keyword>
<comment type="subcellular location">
    <subcellularLocation>
        <location evidence="1">Cytoplasm</location>
        <location evidence="1">Cytoskeleton</location>
    </subcellularLocation>
</comment>
<evidence type="ECO:0000259" key="6">
    <source>
        <dbReference type="Pfam" id="PF04130"/>
    </source>
</evidence>
<accession>A0A7J6MDM5</accession>
<dbReference type="InterPro" id="IPR040457">
    <property type="entry name" value="GCP_C"/>
</dbReference>
<evidence type="ECO:0000256" key="5">
    <source>
        <dbReference type="ARBA" id="ARBA00023212"/>
    </source>
</evidence>
<evidence type="ECO:0000256" key="4">
    <source>
        <dbReference type="ARBA" id="ARBA00022701"/>
    </source>
</evidence>
<comment type="caution">
    <text evidence="8">The sequence shown here is derived from an EMBL/GenBank/DDBJ whole genome shotgun (WGS) entry which is preliminary data.</text>
</comment>
<keyword evidence="4" id="KW-0493">Microtubule</keyword>
<dbReference type="GO" id="GO:0051011">
    <property type="term" value="F:microtubule minus-end binding"/>
    <property type="evidence" value="ECO:0007669"/>
    <property type="project" value="TreeGrafter"/>
</dbReference>
<evidence type="ECO:0000256" key="2">
    <source>
        <dbReference type="ARBA" id="ARBA00010337"/>
    </source>
</evidence>
<dbReference type="EMBL" id="JABANN010000136">
    <property type="protein sequence ID" value="KAF4669655.1"/>
    <property type="molecule type" value="Genomic_DNA"/>
</dbReference>
<evidence type="ECO:0000313" key="9">
    <source>
        <dbReference type="Proteomes" id="UP000572268"/>
    </source>
</evidence>
<gene>
    <name evidence="8" type="primary">TUBGCP2_2</name>
    <name evidence="8" type="ORF">FOL46_001298</name>
</gene>
<evidence type="ECO:0000256" key="3">
    <source>
        <dbReference type="ARBA" id="ARBA00022490"/>
    </source>
</evidence>
<keyword evidence="5" id="KW-0206">Cytoskeleton</keyword>
<name>A0A7J6MDM5_PEROL</name>
<organism evidence="8 9">
    <name type="scientific">Perkinsus olseni</name>
    <name type="common">Perkinsus atlanticus</name>
    <dbReference type="NCBI Taxonomy" id="32597"/>
    <lineage>
        <taxon>Eukaryota</taxon>
        <taxon>Sar</taxon>
        <taxon>Alveolata</taxon>
        <taxon>Perkinsozoa</taxon>
        <taxon>Perkinsea</taxon>
        <taxon>Perkinsida</taxon>
        <taxon>Perkinsidae</taxon>
        <taxon>Perkinsus</taxon>
    </lineage>
</organism>
<reference evidence="8 9" key="1">
    <citation type="submission" date="2020-04" db="EMBL/GenBank/DDBJ databases">
        <title>Perkinsus olseni comparative genomics.</title>
        <authorList>
            <person name="Bogema D.R."/>
        </authorList>
    </citation>
    <scope>NUCLEOTIDE SEQUENCE [LARGE SCALE GENOMIC DNA]</scope>
    <source>
        <strain evidence="8">ATCC PRA-31</strain>
    </source>
</reference>
<sequence length="1253" mass="140871">METSPRDAAEQGDAEVAGFWHNMDVGIRSATGCGYLSCRISDDASSLPAKTDINERLRVLATGSHPSHAGAAVDGHPHGHSSQWRVTCCSKQEGVLCYGDVIGLTKKVRPTVNGLPSLTGADEAAGGSDREVVTVALCIDKEASVGAVALAAHTHAGVPTKLRLPELCRWTIISPDDLDAKKAVPLRSSRVLLRNRWGQYLSVADVTSSASRSPNLCCRESSKRQECLWLLTRMDIILPHHGGSAEMTDEEDTWPFVPLLPRTDFSTIPIEDQERVLILEILGAMLGGRVTHITQKTTHRASPRASGGRSPWESRTRLMLCGVNGCDISLQQVAAQILPIVEYLEFVKSYLKEHEGWGFGTICEGLCEELNTLIADVYVRVAELRTKVEANSEMTISAVKLCLLRTSQELELVCRVLRRCWHQRGGAIIDSIHDQRTTIHDGALHLRLLFATVTPFLSLLFDWMLQGKLLSSAPIPQQEFLIVDKAPDMLCNSSEAEKFWNDRFMIVTDLTPFFITNTMETKILEAGRALRVLKTNTFLLPTPPEENIRLCALPGTPMQEAWRRALAILIDKARKWAAEQLYTYFIDSLDLKGRLSSIHSHFLLARSDWLSHFLDSAGEELETQLVDSIDMNRINTLLDFAIRSNVSSTHADPYCGEMVACMHTFLTEETPRKLASRSYTPYTIVQRSSTDASRAPTGIRCFTLGLREVKWPLSLILSTAAVFKLQVIFRHLCYCRWVQNRLSQVWLDFQSTKPFYSPGRDTEGLQAVFDSSVLLCRMKQFVTNYVYYATTEVIQPRFETFLQMLESPSDRHNGDVSPEASSLEMVMSSFQHLLDTLLREMLLTSESVSLYKYLAKMLSTCSLYAKHMGSFSIGDAGIGKGRDDSSYYDASFILGDSSVGRSARDSRLDATREHYVNKVSAKHYKAMIDKFRDTFDSHLKGFLGALQNRTAERGSAGGAYVQNLAHRLDYNEFYTKMMVEICTYNEVAEWRGRWSGGSGREFNFANRAPGFRTREENFAFKSICIGDVFASNHDVVTKARIYRLKDGETSEYIADVVKGERCFDNVRERKNSDSEEKYEAAPESIERELHLICLGGFSALHPITDLSVLDGNYTGTRQGRESWFDFNKGKVRDAKLTVKEIDTMHFNVIHYPLCDGVILAEVAGWMASIEKPPSYSLLRRSKVQRQQGWSFASRRRRRQRAAAPGDEGAGLLDDDDESNALCRAKHVRRRLSHDVLYNWDCHLPNDFMLKVRV</sequence>
<evidence type="ECO:0000313" key="8">
    <source>
        <dbReference type="EMBL" id="KAF4669655.1"/>
    </source>
</evidence>
<dbReference type="GO" id="GO:0000922">
    <property type="term" value="C:spindle pole"/>
    <property type="evidence" value="ECO:0007669"/>
    <property type="project" value="InterPro"/>
</dbReference>
<dbReference type="GO" id="GO:0000278">
    <property type="term" value="P:mitotic cell cycle"/>
    <property type="evidence" value="ECO:0007669"/>
    <property type="project" value="TreeGrafter"/>
</dbReference>
<protein>
    <submittedName>
        <fullName evidence="8">Gamma-tubulin complex component 2</fullName>
    </submittedName>
</protein>
<dbReference type="GO" id="GO:0000930">
    <property type="term" value="C:gamma-tubulin complex"/>
    <property type="evidence" value="ECO:0007669"/>
    <property type="project" value="TreeGrafter"/>
</dbReference>
<proteinExistence type="inferred from homology"/>
<feature type="domain" description="Gamma tubulin complex component C-terminal" evidence="6">
    <location>
        <begin position="591"/>
        <end position="974"/>
    </location>
</feature>
<dbReference type="PANTHER" id="PTHR19302:SF13">
    <property type="entry name" value="GAMMA-TUBULIN COMPLEX COMPONENT 2"/>
    <property type="match status" value="1"/>
</dbReference>
<dbReference type="GO" id="GO:0051321">
    <property type="term" value="P:meiotic cell cycle"/>
    <property type="evidence" value="ECO:0007669"/>
    <property type="project" value="TreeGrafter"/>
</dbReference>
<dbReference type="GO" id="GO:0007020">
    <property type="term" value="P:microtubule nucleation"/>
    <property type="evidence" value="ECO:0007669"/>
    <property type="project" value="InterPro"/>
</dbReference>
<dbReference type="GO" id="GO:0005874">
    <property type="term" value="C:microtubule"/>
    <property type="evidence" value="ECO:0007669"/>
    <property type="project" value="UniProtKB-KW"/>
</dbReference>
<dbReference type="Pfam" id="PF04130">
    <property type="entry name" value="GCP_C_terminal"/>
    <property type="match status" value="1"/>
</dbReference>
<comment type="similarity">
    <text evidence="2">Belongs to the TUBGCP family.</text>
</comment>
<dbReference type="Proteomes" id="UP000572268">
    <property type="component" value="Unassembled WGS sequence"/>
</dbReference>
<dbReference type="GO" id="GO:0043015">
    <property type="term" value="F:gamma-tubulin binding"/>
    <property type="evidence" value="ECO:0007669"/>
    <property type="project" value="InterPro"/>
</dbReference>
<dbReference type="Pfam" id="PF17681">
    <property type="entry name" value="GCP_N_terminal"/>
    <property type="match status" value="1"/>
</dbReference>
<dbReference type="AlphaFoldDB" id="A0A7J6MDM5"/>
<dbReference type="GO" id="GO:0031122">
    <property type="term" value="P:cytoplasmic microtubule organization"/>
    <property type="evidence" value="ECO:0007669"/>
    <property type="project" value="TreeGrafter"/>
</dbReference>
<dbReference type="InterPro" id="IPR042241">
    <property type="entry name" value="GCP_C_sf"/>
</dbReference>